<dbReference type="InterPro" id="IPR002938">
    <property type="entry name" value="FAD-bd"/>
</dbReference>
<dbReference type="InterPro" id="IPR015424">
    <property type="entry name" value="PyrdxlP-dep_Trfase"/>
</dbReference>
<evidence type="ECO:0000313" key="8">
    <source>
        <dbReference type="Proteomes" id="UP001230328"/>
    </source>
</evidence>
<dbReference type="PANTHER" id="PTHR13693:SF103">
    <property type="entry name" value="AMINOTRANSFERASE CLASS I_CLASSII DOMAIN-CONTAINING PROTEIN"/>
    <property type="match status" value="1"/>
</dbReference>
<sequence>MYDVVVVGGRLAGAATAAHLSKQGRSVLLLEKDTFPKDVLSTHFMWPRGTSYLARLGVLDRVVPVAPFFEEVDLVIEGVSIRSGVAEEDLRNRFRSLHGDDKDVVNASFSARRDLLDDLLLAYAAECGVEVRQGARMTELVEEDGRVVGVRWRSSPDGPETTKRARIVVGADGRRSHVARLAGAARKDVRRNGSFACYTYLDSHLLKVPTLRRRGRLGMALSPTSGGQTMALVYGPSDWYQAFRQDSAAHFAQALDYVSPDMAALVDGATRVSGFFMTNDQTPFIREVSGDGWALVGDAASFKDPATASGMTHALRDAELLAQTIGPALAAGDDLTRSLSDYRERRHLDSWKYYDFVCSQAEMRATEASEVNLFRAASSDLRHASTLLGVFSDTVDPDAVFSVDSMQRILSSNSSVAPPADEPTVASDSNPFAAQDTAEDEHLALTHTVRSFASPTGSRLLERVEPFHRWYSARVESETWLYSRTLAAAPLSTTRLLDAGGRVLEGINFASQDYLGLSNHPEVVEAATAAIAEFGVHSAGSAAAIGNTVHSRRLEQSIAELVETDHVVLFPTGWAAAYGPINALVRHYDHVVMDHYAHASLSQGAHAASRNVHRVPHLDNEAVHAVLRELRDRDPHHAILVVTEGLFSMNADSPDLARLQDICHEYEATLLVDVAHDLGSTGPGGQGQIGIQQLAGQVDLVMGSFSKTFASNGGFVATASPAVRSYIETYATSHVFSNALSPAQAAAADAALRIAMSPEGARLRRQTLDAASALREALADHGLACLGSPGPIVPAVIGDERVARLTHRNLRPRGVAAMVVEYPVVPSGSARLRLQVMPSHTPEQAGQAAAAIAAAVSEARTAIDSLDAASGLARPDSR</sequence>
<dbReference type="SUPFAM" id="SSF53383">
    <property type="entry name" value="PLP-dependent transferases"/>
    <property type="match status" value="1"/>
</dbReference>
<evidence type="ECO:0000313" key="7">
    <source>
        <dbReference type="EMBL" id="MDQ1032972.1"/>
    </source>
</evidence>
<dbReference type="PRINTS" id="PR00420">
    <property type="entry name" value="RNGMNOXGNASE"/>
</dbReference>
<evidence type="ECO:0000259" key="6">
    <source>
        <dbReference type="Pfam" id="PF01494"/>
    </source>
</evidence>
<reference evidence="7 8" key="1">
    <citation type="submission" date="2023-07" db="EMBL/GenBank/DDBJ databases">
        <title>Comparative genomics of wheat-associated soil bacteria to identify genetic determinants of phenazine resistance.</title>
        <authorList>
            <person name="Mouncey N."/>
        </authorList>
    </citation>
    <scope>NUCLEOTIDE SEQUENCE [LARGE SCALE GENOMIC DNA]</scope>
    <source>
        <strain evidence="7 8">V2I4</strain>
    </source>
</reference>
<protein>
    <recommendedName>
        <fullName evidence="2">8-amino-7-oxononanoate synthase</fullName>
        <ecNumber evidence="2">2.3.1.47</ecNumber>
    </recommendedName>
</protein>
<dbReference type="EC" id="2.3.1.47" evidence="2"/>
<dbReference type="PANTHER" id="PTHR13693">
    <property type="entry name" value="CLASS II AMINOTRANSFERASE/8-AMINO-7-OXONONANOATE SYNTHASE"/>
    <property type="match status" value="1"/>
</dbReference>
<name>A0ABU0TB05_9ACTN</name>
<keyword evidence="8" id="KW-1185">Reference proteome</keyword>
<dbReference type="Pfam" id="PF01494">
    <property type="entry name" value="FAD_binding_3"/>
    <property type="match status" value="1"/>
</dbReference>
<gene>
    <name evidence="7" type="ORF">QF035_010554</name>
</gene>
<evidence type="ECO:0000256" key="4">
    <source>
        <dbReference type="ARBA" id="ARBA00047715"/>
    </source>
</evidence>
<dbReference type="InterPro" id="IPR036188">
    <property type="entry name" value="FAD/NAD-bd_sf"/>
</dbReference>
<dbReference type="SUPFAM" id="SSF51905">
    <property type="entry name" value="FAD/NAD(P)-binding domain"/>
    <property type="match status" value="1"/>
</dbReference>
<dbReference type="RefSeq" id="WP_307530057.1">
    <property type="nucleotide sequence ID" value="NZ_JAUSZI010000002.1"/>
</dbReference>
<feature type="domain" description="FAD-binding" evidence="6">
    <location>
        <begin position="2"/>
        <end position="356"/>
    </location>
</feature>
<dbReference type="InterPro" id="IPR004839">
    <property type="entry name" value="Aminotransferase_I/II_large"/>
</dbReference>
<dbReference type="Gene3D" id="3.50.50.60">
    <property type="entry name" value="FAD/NAD(P)-binding domain"/>
    <property type="match status" value="1"/>
</dbReference>
<organism evidence="7 8">
    <name type="scientific">Streptomyces umbrinus</name>
    <dbReference type="NCBI Taxonomy" id="67370"/>
    <lineage>
        <taxon>Bacteria</taxon>
        <taxon>Bacillati</taxon>
        <taxon>Actinomycetota</taxon>
        <taxon>Actinomycetes</taxon>
        <taxon>Kitasatosporales</taxon>
        <taxon>Streptomycetaceae</taxon>
        <taxon>Streptomyces</taxon>
        <taxon>Streptomyces phaeochromogenes group</taxon>
    </lineage>
</organism>
<accession>A0ABU0TB05</accession>
<dbReference type="InterPro" id="IPR015422">
    <property type="entry name" value="PyrdxlP-dep_Trfase_small"/>
</dbReference>
<evidence type="ECO:0000256" key="3">
    <source>
        <dbReference type="ARBA" id="ARBA00022679"/>
    </source>
</evidence>
<feature type="domain" description="Aminotransferase class I/classII large" evidence="5">
    <location>
        <begin position="506"/>
        <end position="852"/>
    </location>
</feature>
<evidence type="ECO:0000256" key="2">
    <source>
        <dbReference type="ARBA" id="ARBA00013187"/>
    </source>
</evidence>
<proteinExistence type="predicted"/>
<evidence type="ECO:0000259" key="5">
    <source>
        <dbReference type="Pfam" id="PF00155"/>
    </source>
</evidence>
<dbReference type="Proteomes" id="UP001230328">
    <property type="component" value="Unassembled WGS sequence"/>
</dbReference>
<dbReference type="EMBL" id="JAUSZI010000002">
    <property type="protein sequence ID" value="MDQ1032972.1"/>
    <property type="molecule type" value="Genomic_DNA"/>
</dbReference>
<dbReference type="InterPro" id="IPR015421">
    <property type="entry name" value="PyrdxlP-dep_Trfase_major"/>
</dbReference>
<comment type="catalytic activity">
    <reaction evidence="4">
        <text>6-carboxyhexanoyl-[ACP] + L-alanine + H(+) = (8S)-8-amino-7-oxononanoate + holo-[ACP] + CO2</text>
        <dbReference type="Rhea" id="RHEA:42288"/>
        <dbReference type="Rhea" id="RHEA-COMP:9685"/>
        <dbReference type="Rhea" id="RHEA-COMP:9955"/>
        <dbReference type="ChEBI" id="CHEBI:15378"/>
        <dbReference type="ChEBI" id="CHEBI:16526"/>
        <dbReference type="ChEBI" id="CHEBI:57972"/>
        <dbReference type="ChEBI" id="CHEBI:64479"/>
        <dbReference type="ChEBI" id="CHEBI:78846"/>
        <dbReference type="ChEBI" id="CHEBI:149468"/>
        <dbReference type="EC" id="2.3.1.47"/>
    </reaction>
</comment>
<dbReference type="InterPro" id="IPR050087">
    <property type="entry name" value="AON_synthase_class-II"/>
</dbReference>
<comment type="cofactor">
    <cofactor evidence="1">
        <name>pyridoxal 5'-phosphate</name>
        <dbReference type="ChEBI" id="CHEBI:597326"/>
    </cofactor>
</comment>
<dbReference type="Gene3D" id="3.90.1150.10">
    <property type="entry name" value="Aspartate Aminotransferase, domain 1"/>
    <property type="match status" value="1"/>
</dbReference>
<comment type="caution">
    <text evidence="7">The sequence shown here is derived from an EMBL/GenBank/DDBJ whole genome shotgun (WGS) entry which is preliminary data.</text>
</comment>
<evidence type="ECO:0000256" key="1">
    <source>
        <dbReference type="ARBA" id="ARBA00001933"/>
    </source>
</evidence>
<dbReference type="Pfam" id="PF00155">
    <property type="entry name" value="Aminotran_1_2"/>
    <property type="match status" value="1"/>
</dbReference>
<dbReference type="Gene3D" id="3.40.640.10">
    <property type="entry name" value="Type I PLP-dependent aspartate aminotransferase-like (Major domain)"/>
    <property type="match status" value="1"/>
</dbReference>
<keyword evidence="3" id="KW-0808">Transferase</keyword>